<dbReference type="AlphaFoldDB" id="A0A4R4K4G0"/>
<dbReference type="Proteomes" id="UP000295598">
    <property type="component" value="Unassembled WGS sequence"/>
</dbReference>
<evidence type="ECO:0000313" key="2">
    <source>
        <dbReference type="Proteomes" id="UP000295598"/>
    </source>
</evidence>
<protein>
    <submittedName>
        <fullName evidence="1">Uncharacterized protein</fullName>
    </submittedName>
</protein>
<comment type="caution">
    <text evidence="1">The sequence shown here is derived from an EMBL/GenBank/DDBJ whole genome shotgun (WGS) entry which is preliminary data.</text>
</comment>
<organism evidence="1 2">
    <name type="scientific">Photorhabdus khanii subsp. guanajuatensis</name>
    <dbReference type="NCBI Taxonomy" id="2100166"/>
    <lineage>
        <taxon>Bacteria</taxon>
        <taxon>Pseudomonadati</taxon>
        <taxon>Pseudomonadota</taxon>
        <taxon>Gammaproteobacteria</taxon>
        <taxon>Enterobacterales</taxon>
        <taxon>Morganellaceae</taxon>
        <taxon>Photorhabdus</taxon>
    </lineage>
</organism>
<proteinExistence type="predicted"/>
<name>A0A4R4K4G0_9GAMM</name>
<dbReference type="EMBL" id="PUJY01000006">
    <property type="protein sequence ID" value="TDB60999.1"/>
    <property type="molecule type" value="Genomic_DNA"/>
</dbReference>
<accession>A0A4R4K4G0</accession>
<sequence>MCNCSGCDEPLGRARWRDGRKSCPSCSLSRGYHVFYEDDAFGMRNMGDGRRILQSYCHYCRGRGRIYHPAFTCNADTDTD</sequence>
<gene>
    <name evidence="1" type="ORF">C5467_05435</name>
</gene>
<reference evidence="1 2" key="1">
    <citation type="journal article" date="2019" name="Int. J. Syst. Evol. Microbiol.">
        <title>Photorhabdus khanii subsp. guanajuatensis subsp. nov., isolated from Heterorhabditis atacamensis, and Photorhabdus luminescens subsp. mexicana subsp. nov., isolated from Heterorhabditis mexicana entomopathogenic nematodes.</title>
        <authorList>
            <person name="Machado R.A.R."/>
            <person name="Bruno P."/>
            <person name="Arce C.C.M."/>
            <person name="Liechti N."/>
            <person name="Kohler A."/>
            <person name="Bernal J."/>
            <person name="Bruggmann R."/>
            <person name="Turlings T.C.J."/>
        </authorList>
    </citation>
    <scope>NUCLEOTIDE SEQUENCE [LARGE SCALE GENOMIC DNA]</scope>
    <source>
        <strain evidence="1 2">MEX20-17</strain>
    </source>
</reference>
<evidence type="ECO:0000313" key="1">
    <source>
        <dbReference type="EMBL" id="TDB60999.1"/>
    </source>
</evidence>